<sequence>MAHPRAMLSAMKGLATASGNPLAGGGGKNGLPADFLLDAEGRIRALHDGAHADDHWEVDDVITHARALGA</sequence>
<gene>
    <name evidence="1" type="ORF">GF068_15915</name>
</gene>
<dbReference type="OrthoDB" id="9809746at2"/>
<protein>
    <submittedName>
        <fullName evidence="1">Uncharacterized protein</fullName>
    </submittedName>
</protein>
<reference evidence="1 2" key="1">
    <citation type="submission" date="2019-10" db="EMBL/GenBank/DDBJ databases">
        <title>A soil myxobacterium in the family Polyangiaceae.</title>
        <authorList>
            <person name="Li Y."/>
            <person name="Wang J."/>
        </authorList>
    </citation>
    <scope>NUCLEOTIDE SEQUENCE [LARGE SCALE GENOMIC DNA]</scope>
    <source>
        <strain evidence="1 2">DSM 14734</strain>
    </source>
</reference>
<dbReference type="Proteomes" id="UP000440224">
    <property type="component" value="Unassembled WGS sequence"/>
</dbReference>
<accession>A0A6N7PNY6</accession>
<keyword evidence="2" id="KW-1185">Reference proteome</keyword>
<evidence type="ECO:0000313" key="2">
    <source>
        <dbReference type="Proteomes" id="UP000440224"/>
    </source>
</evidence>
<name>A0A6N7PNY6_9BACT</name>
<proteinExistence type="predicted"/>
<organism evidence="1 2">
    <name type="scientific">Polyangium spumosum</name>
    <dbReference type="NCBI Taxonomy" id="889282"/>
    <lineage>
        <taxon>Bacteria</taxon>
        <taxon>Pseudomonadati</taxon>
        <taxon>Myxococcota</taxon>
        <taxon>Polyangia</taxon>
        <taxon>Polyangiales</taxon>
        <taxon>Polyangiaceae</taxon>
        <taxon>Polyangium</taxon>
    </lineage>
</organism>
<dbReference type="RefSeq" id="WP_153820223.1">
    <property type="nucleotide sequence ID" value="NZ_WJIE01000004.1"/>
</dbReference>
<dbReference type="AlphaFoldDB" id="A0A6N7PNY6"/>
<dbReference type="EMBL" id="WJIE01000004">
    <property type="protein sequence ID" value="MRG93387.1"/>
    <property type="molecule type" value="Genomic_DNA"/>
</dbReference>
<evidence type="ECO:0000313" key="1">
    <source>
        <dbReference type="EMBL" id="MRG93387.1"/>
    </source>
</evidence>
<comment type="caution">
    <text evidence="1">The sequence shown here is derived from an EMBL/GenBank/DDBJ whole genome shotgun (WGS) entry which is preliminary data.</text>
</comment>